<name>A0A6C0EJR2_9ZZZZ</name>
<accession>A0A6C0EJR2</accession>
<feature type="domain" description="UBA" evidence="1">
    <location>
        <begin position="133"/>
        <end position="176"/>
    </location>
</feature>
<dbReference type="InterPro" id="IPR009060">
    <property type="entry name" value="UBA-like_sf"/>
</dbReference>
<proteinExistence type="predicted"/>
<protein>
    <recommendedName>
        <fullName evidence="1">UBA domain-containing protein</fullName>
    </recommendedName>
</protein>
<dbReference type="PROSITE" id="PS50030">
    <property type="entry name" value="UBA"/>
    <property type="match status" value="1"/>
</dbReference>
<dbReference type="EMBL" id="MN738874">
    <property type="protein sequence ID" value="QHT29248.1"/>
    <property type="molecule type" value="Genomic_DNA"/>
</dbReference>
<dbReference type="InterPro" id="IPR015940">
    <property type="entry name" value="UBA"/>
</dbReference>
<dbReference type="Gene3D" id="1.10.8.10">
    <property type="entry name" value="DNA helicase RuvA subunit, C-terminal domain"/>
    <property type="match status" value="1"/>
</dbReference>
<organism evidence="2">
    <name type="scientific">viral metagenome</name>
    <dbReference type="NCBI Taxonomy" id="1070528"/>
    <lineage>
        <taxon>unclassified sequences</taxon>
        <taxon>metagenomes</taxon>
        <taxon>organismal metagenomes</taxon>
    </lineage>
</organism>
<evidence type="ECO:0000259" key="1">
    <source>
        <dbReference type="PROSITE" id="PS50030"/>
    </source>
</evidence>
<dbReference type="SUPFAM" id="SSF46934">
    <property type="entry name" value="UBA-like"/>
    <property type="match status" value="1"/>
</dbReference>
<evidence type="ECO:0000313" key="2">
    <source>
        <dbReference type="EMBL" id="QHT29248.1"/>
    </source>
</evidence>
<dbReference type="AlphaFoldDB" id="A0A6C0EJR2"/>
<sequence>MSLSNVQVHLIEINNIFNNDISIKEDIDIKLYDTKLQLLEYFNNKYKITDSIFIYNNKVLDNLETINISSNKDLIVIFNKIPAQNVNSDIITNIINSILSGNIPELNNDAINNILPMPILNNPLPIQEPVIPNIFEYVDELEQLKSIGFLNINLNKEALIISNGDVEMSINYILEN</sequence>
<reference evidence="2" key="1">
    <citation type="journal article" date="2020" name="Nature">
        <title>Giant virus diversity and host interactions through global metagenomics.</title>
        <authorList>
            <person name="Schulz F."/>
            <person name="Roux S."/>
            <person name="Paez-Espino D."/>
            <person name="Jungbluth S."/>
            <person name="Walsh D.A."/>
            <person name="Denef V.J."/>
            <person name="McMahon K.D."/>
            <person name="Konstantinidis K.T."/>
            <person name="Eloe-Fadrosh E.A."/>
            <person name="Kyrpides N.C."/>
            <person name="Woyke T."/>
        </authorList>
    </citation>
    <scope>NUCLEOTIDE SEQUENCE</scope>
    <source>
        <strain evidence="2">GVMAG-M-3300001351-8</strain>
    </source>
</reference>